<keyword evidence="2" id="KW-0233">DNA recombination</keyword>
<protein>
    <recommendedName>
        <fullName evidence="2 3">Single-stranded DNA-binding protein</fullName>
        <shortName evidence="2">SSB</shortName>
    </recommendedName>
</protein>
<keyword evidence="2" id="KW-0235">DNA replication</keyword>
<keyword evidence="2" id="KW-0234">DNA repair</keyword>
<evidence type="ECO:0000313" key="5">
    <source>
        <dbReference type="Proteomes" id="UP000007464"/>
    </source>
</evidence>
<evidence type="ECO:0000313" key="4">
    <source>
        <dbReference type="EMBL" id="ADV33441.1"/>
    </source>
</evidence>
<accession>E8Q5X2</accession>
<feature type="short sequence motif" description="Important for interaction with partner proteins" evidence="2">
    <location>
        <begin position="157"/>
        <end position="162"/>
    </location>
</feature>
<dbReference type="PROSITE" id="PS50935">
    <property type="entry name" value="SSB"/>
    <property type="match status" value="1"/>
</dbReference>
<dbReference type="InterPro" id="IPR011344">
    <property type="entry name" value="ssDNA-bd"/>
</dbReference>
<dbReference type="AlphaFoldDB" id="E8Q5X2"/>
<keyword evidence="2" id="KW-0227">DNA damage</keyword>
<dbReference type="GO" id="GO:0003697">
    <property type="term" value="F:single-stranded DNA binding"/>
    <property type="evidence" value="ECO:0007669"/>
    <property type="project" value="UniProtKB-UniRule"/>
</dbReference>
<dbReference type="GO" id="GO:0009295">
    <property type="term" value="C:nucleoid"/>
    <property type="evidence" value="ECO:0007669"/>
    <property type="project" value="TreeGrafter"/>
</dbReference>
<organism evidence="4 5">
    <name type="scientific">Blochmanniella vafra (strain BVAF)</name>
    <dbReference type="NCBI Taxonomy" id="859654"/>
    <lineage>
        <taxon>Bacteria</taxon>
        <taxon>Pseudomonadati</taxon>
        <taxon>Pseudomonadota</taxon>
        <taxon>Gammaproteobacteria</taxon>
        <taxon>Enterobacterales</taxon>
        <taxon>Enterobacteriaceae</taxon>
        <taxon>ant endosymbionts</taxon>
        <taxon>Candidatus Blochmanniella</taxon>
    </lineage>
</organism>
<reference evidence="4 5" key="1">
    <citation type="journal article" date="2010" name="BMC Genomics">
        <title>Unprecedented loss of ammonia assimilation capability in a urease-encoding bacterial mutualist.</title>
        <authorList>
            <person name="Williams L.E."/>
            <person name="Wernegreen J.J."/>
        </authorList>
    </citation>
    <scope>NUCLEOTIDE SEQUENCE [LARGE SCALE GENOMIC DNA]</scope>
    <source>
        <strain evidence="4 5">BVAF</strain>
    </source>
</reference>
<dbReference type="GO" id="GO:0006310">
    <property type="term" value="P:DNA recombination"/>
    <property type="evidence" value="ECO:0007669"/>
    <property type="project" value="UniProtKB-UniRule"/>
</dbReference>
<dbReference type="Pfam" id="PF00436">
    <property type="entry name" value="SSB"/>
    <property type="match status" value="1"/>
</dbReference>
<dbReference type="SUPFAM" id="SSF50249">
    <property type="entry name" value="Nucleic acid-binding proteins"/>
    <property type="match status" value="1"/>
</dbReference>
<proteinExistence type="inferred from homology"/>
<evidence type="ECO:0000256" key="3">
    <source>
        <dbReference type="RuleBase" id="RU000524"/>
    </source>
</evidence>
<sequence>MVARGINKVILIGCLGKDPEIRYMANGTAVVNISMATTESWKDKQTSELKERTEWHRIVLFGKLAEIASSYLNKGSQVYIEGALRTRKWQGQDGNDRYTTEVVVGTRGVMQMLNNRYIKEDHVSSDNETQKLIDDDINIDMSHNEKLADESAENFNDDDIPF</sequence>
<dbReference type="EMBL" id="CP002189">
    <property type="protein sequence ID" value="ADV33441.1"/>
    <property type="molecule type" value="Genomic_DNA"/>
</dbReference>
<comment type="subunit">
    <text evidence="2">Homotetramer.</text>
</comment>
<dbReference type="GO" id="GO:0006281">
    <property type="term" value="P:DNA repair"/>
    <property type="evidence" value="ECO:0007669"/>
    <property type="project" value="UniProtKB-UniRule"/>
</dbReference>
<dbReference type="OrthoDB" id="9809878at2"/>
<dbReference type="NCBIfam" id="TIGR00621">
    <property type="entry name" value="ssb"/>
    <property type="match status" value="1"/>
</dbReference>
<dbReference type="GO" id="GO:0006260">
    <property type="term" value="P:DNA replication"/>
    <property type="evidence" value="ECO:0007669"/>
    <property type="project" value="UniProtKB-UniRule"/>
</dbReference>
<dbReference type="HOGENOM" id="CLU_078758_0_2_6"/>
<keyword evidence="5" id="KW-1185">Reference proteome</keyword>
<dbReference type="PANTHER" id="PTHR10302">
    <property type="entry name" value="SINGLE-STRANDED DNA-BINDING PROTEIN"/>
    <property type="match status" value="1"/>
</dbReference>
<evidence type="ECO:0000256" key="1">
    <source>
        <dbReference type="ARBA" id="ARBA00023125"/>
    </source>
</evidence>
<dbReference type="Gene3D" id="2.40.50.140">
    <property type="entry name" value="Nucleic acid-binding proteins"/>
    <property type="match status" value="1"/>
</dbReference>
<gene>
    <name evidence="4" type="primary">ssb</name>
    <name evidence="4" type="ordered locus">BVAF_027</name>
</gene>
<dbReference type="RefSeq" id="WP_013516366.1">
    <property type="nucleotide sequence ID" value="NC_014909.2"/>
</dbReference>
<dbReference type="PANTHER" id="PTHR10302:SF27">
    <property type="entry name" value="SINGLE-STRANDED DNA-BINDING PROTEIN"/>
    <property type="match status" value="1"/>
</dbReference>
<feature type="DNA-binding region" evidence="2">
    <location>
        <begin position="55"/>
        <end position="61"/>
    </location>
</feature>
<comment type="function">
    <text evidence="2">Plays an important role in DNA replication, recombination and repair. Binds to ssDNA and to an array of partner proteins to recruit them to their sites of action during DNA metabolism.</text>
</comment>
<dbReference type="InterPro" id="IPR000424">
    <property type="entry name" value="Primosome_PriB/ssb"/>
</dbReference>
<dbReference type="CDD" id="cd04496">
    <property type="entry name" value="SSB_OBF"/>
    <property type="match status" value="1"/>
</dbReference>
<evidence type="ECO:0000256" key="2">
    <source>
        <dbReference type="HAMAP-Rule" id="MF_00984"/>
    </source>
</evidence>
<dbReference type="KEGG" id="bva:BVAF_027"/>
<dbReference type="STRING" id="859654.BVAF_027"/>
<dbReference type="InterPro" id="IPR012340">
    <property type="entry name" value="NA-bd_OB-fold"/>
</dbReference>
<dbReference type="HAMAP" id="MF_00984">
    <property type="entry name" value="SSB"/>
    <property type="match status" value="1"/>
</dbReference>
<dbReference type="Proteomes" id="UP000007464">
    <property type="component" value="Chromosome"/>
</dbReference>
<name>E8Q5X2_BLOVB</name>
<keyword evidence="1 2" id="KW-0238">DNA-binding</keyword>